<dbReference type="SUPFAM" id="SSF46894">
    <property type="entry name" value="C-terminal effector domain of the bipartite response regulators"/>
    <property type="match status" value="1"/>
</dbReference>
<dbReference type="PROSITE" id="PS50110">
    <property type="entry name" value="RESPONSE_REGULATORY"/>
    <property type="match status" value="1"/>
</dbReference>
<evidence type="ECO:0000259" key="5">
    <source>
        <dbReference type="PROSITE" id="PS50110"/>
    </source>
</evidence>
<evidence type="ECO:0000256" key="3">
    <source>
        <dbReference type="PROSITE-ProRule" id="PRU00169"/>
    </source>
</evidence>
<dbReference type="OrthoDB" id="3678174at2"/>
<dbReference type="PROSITE" id="PS50043">
    <property type="entry name" value="HTH_LUXR_2"/>
    <property type="match status" value="1"/>
</dbReference>
<dbReference type="SUPFAM" id="SSF52172">
    <property type="entry name" value="CheY-like"/>
    <property type="match status" value="1"/>
</dbReference>
<feature type="modified residue" description="4-aspartylphosphate" evidence="3">
    <location>
        <position position="57"/>
    </location>
</feature>
<dbReference type="InterPro" id="IPR016032">
    <property type="entry name" value="Sig_transdc_resp-reg_C-effctor"/>
</dbReference>
<dbReference type="GO" id="GO:0006355">
    <property type="term" value="P:regulation of DNA-templated transcription"/>
    <property type="evidence" value="ECO:0007669"/>
    <property type="project" value="InterPro"/>
</dbReference>
<keyword evidence="1 3" id="KW-0597">Phosphoprotein</keyword>
<dbReference type="InterPro" id="IPR001789">
    <property type="entry name" value="Sig_transdc_resp-reg_receiver"/>
</dbReference>
<dbReference type="SMART" id="SM00448">
    <property type="entry name" value="REC"/>
    <property type="match status" value="1"/>
</dbReference>
<dbReference type="Proteomes" id="UP001055460">
    <property type="component" value="Plasmid pA"/>
</dbReference>
<dbReference type="PROSITE" id="PS00622">
    <property type="entry name" value="HTH_LUXR_1"/>
    <property type="match status" value="1"/>
</dbReference>
<evidence type="ECO:0000259" key="4">
    <source>
        <dbReference type="PROSITE" id="PS50043"/>
    </source>
</evidence>
<dbReference type="InterPro" id="IPR000792">
    <property type="entry name" value="Tscrpt_reg_LuxR_C"/>
</dbReference>
<dbReference type="Pfam" id="PF00072">
    <property type="entry name" value="Response_reg"/>
    <property type="match status" value="1"/>
</dbReference>
<dbReference type="SMART" id="SM00421">
    <property type="entry name" value="HTH_LUXR"/>
    <property type="match status" value="1"/>
</dbReference>
<evidence type="ECO:0000256" key="2">
    <source>
        <dbReference type="ARBA" id="ARBA00023125"/>
    </source>
</evidence>
<keyword evidence="6" id="KW-0614">Plasmid</keyword>
<feature type="domain" description="Response regulatory" evidence="5">
    <location>
        <begin position="6"/>
        <end position="121"/>
    </location>
</feature>
<sequence length="221" mass="24022">MDEPSSVIVVDDHALFRMGVLQALSAHKRFAVVGEGGSKEDALRLVENFLPNVALLDISMPGSGIDAAREISTRWPTTKIVMLTVSEEDDDVLEALDAGAAGYVLKGAPALDLITAISTVAEGRAYLSPALGMRLFGVIRNRTEGHRVERLVDKLTPKEAIVFRLLGRGCTNRTIAEEMSVQIKTVKFHVGRLLIKLGAKNRVEAALLAQRHLKLSTSRKT</sequence>
<dbReference type="CDD" id="cd17535">
    <property type="entry name" value="REC_NarL-like"/>
    <property type="match status" value="1"/>
</dbReference>
<protein>
    <submittedName>
        <fullName evidence="6">Response regulator transcription factor</fullName>
    </submittedName>
</protein>
<organism evidence="6 7">
    <name type="scientific">Ensifer adhaerens</name>
    <name type="common">Sinorhizobium morelense</name>
    <dbReference type="NCBI Taxonomy" id="106592"/>
    <lineage>
        <taxon>Bacteria</taxon>
        <taxon>Pseudomonadati</taxon>
        <taxon>Pseudomonadota</taxon>
        <taxon>Alphaproteobacteria</taxon>
        <taxon>Hyphomicrobiales</taxon>
        <taxon>Rhizobiaceae</taxon>
        <taxon>Sinorhizobium/Ensifer group</taxon>
        <taxon>Ensifer</taxon>
    </lineage>
</organism>
<feature type="domain" description="HTH luxR-type" evidence="4">
    <location>
        <begin position="148"/>
        <end position="213"/>
    </location>
</feature>
<dbReference type="Pfam" id="PF00196">
    <property type="entry name" value="GerE"/>
    <property type="match status" value="1"/>
</dbReference>
<dbReference type="AlphaFoldDB" id="A0A9Q9DD89"/>
<gene>
    <name evidence="6" type="ORF">NE863_22860</name>
</gene>
<dbReference type="CDD" id="cd06170">
    <property type="entry name" value="LuxR_C_like"/>
    <property type="match status" value="1"/>
</dbReference>
<evidence type="ECO:0000313" key="7">
    <source>
        <dbReference type="Proteomes" id="UP001055460"/>
    </source>
</evidence>
<geneLocation type="plasmid" evidence="6 7">
    <name>pA</name>
</geneLocation>
<dbReference type="PANTHER" id="PTHR43214:SF43">
    <property type="entry name" value="TWO-COMPONENT RESPONSE REGULATOR"/>
    <property type="match status" value="1"/>
</dbReference>
<reference evidence="6" key="1">
    <citation type="submission" date="2022-06" db="EMBL/GenBank/DDBJ databases">
        <title>Physiological and biochemical characterization and genomic elucidation of a strain of the genus Ensifer adhaerens M8 that combines arsenic oxidation and chromium reduction.</title>
        <authorList>
            <person name="Li X."/>
            <person name="Yu c."/>
        </authorList>
    </citation>
    <scope>NUCLEOTIDE SEQUENCE</scope>
    <source>
        <strain evidence="6">M8</strain>
        <plasmid evidence="6">pA</plasmid>
    </source>
</reference>
<dbReference type="GO" id="GO:0000160">
    <property type="term" value="P:phosphorelay signal transduction system"/>
    <property type="evidence" value="ECO:0007669"/>
    <property type="project" value="InterPro"/>
</dbReference>
<dbReference type="PANTHER" id="PTHR43214">
    <property type="entry name" value="TWO-COMPONENT RESPONSE REGULATOR"/>
    <property type="match status" value="1"/>
</dbReference>
<name>A0A9Q9DD89_ENSAD</name>
<accession>A0A9Q9DD89</accession>
<dbReference type="GO" id="GO:0003677">
    <property type="term" value="F:DNA binding"/>
    <property type="evidence" value="ECO:0007669"/>
    <property type="project" value="UniProtKB-KW"/>
</dbReference>
<dbReference type="InterPro" id="IPR058245">
    <property type="entry name" value="NreC/VraR/RcsB-like_REC"/>
</dbReference>
<proteinExistence type="predicted"/>
<dbReference type="Gene3D" id="3.40.50.2300">
    <property type="match status" value="1"/>
</dbReference>
<dbReference type="EMBL" id="CP098808">
    <property type="protein sequence ID" value="USJ26782.1"/>
    <property type="molecule type" value="Genomic_DNA"/>
</dbReference>
<dbReference type="InterPro" id="IPR039420">
    <property type="entry name" value="WalR-like"/>
</dbReference>
<evidence type="ECO:0000313" key="6">
    <source>
        <dbReference type="EMBL" id="USJ26782.1"/>
    </source>
</evidence>
<dbReference type="PRINTS" id="PR00038">
    <property type="entry name" value="HTHLUXR"/>
</dbReference>
<keyword evidence="2" id="KW-0238">DNA-binding</keyword>
<evidence type="ECO:0000256" key="1">
    <source>
        <dbReference type="ARBA" id="ARBA00022553"/>
    </source>
</evidence>
<dbReference type="InterPro" id="IPR011006">
    <property type="entry name" value="CheY-like_superfamily"/>
</dbReference>
<dbReference type="RefSeq" id="WP_060582226.1">
    <property type="nucleotide sequence ID" value="NZ_CAXURO020000002.1"/>
</dbReference>